<dbReference type="GO" id="GO:0015628">
    <property type="term" value="P:protein secretion by the type II secretion system"/>
    <property type="evidence" value="ECO:0007669"/>
    <property type="project" value="UniProtKB-UniRule"/>
</dbReference>
<comment type="function">
    <text evidence="9">Component of the type II secretion system required for the energy-dependent secretion of extracellular factors such as proteases and toxins from the periplasm.</text>
</comment>
<dbReference type="NCBIfam" id="TIGR01707">
    <property type="entry name" value="gspI"/>
    <property type="match status" value="1"/>
</dbReference>
<name>A0A1G8U200_9PSED</name>
<comment type="PTM">
    <text evidence="9">Cleaved by prepilin peptidase.</text>
</comment>
<feature type="transmembrane region" description="Helical" evidence="9">
    <location>
        <begin position="26"/>
        <end position="49"/>
    </location>
</feature>
<dbReference type="Pfam" id="PF07963">
    <property type="entry name" value="N_methyl"/>
    <property type="match status" value="1"/>
</dbReference>
<dbReference type="GO" id="GO:0015627">
    <property type="term" value="C:type II protein secretion system complex"/>
    <property type="evidence" value="ECO:0007669"/>
    <property type="project" value="UniProtKB-UniRule"/>
</dbReference>
<keyword evidence="4 9" id="KW-0488">Methylation</keyword>
<comment type="subcellular location">
    <subcellularLocation>
        <location evidence="1 9">Cell inner membrane</location>
        <topology evidence="1 9">Single-pass membrane protein</topology>
    </subcellularLocation>
</comment>
<keyword evidence="8 9" id="KW-0472">Membrane</keyword>
<comment type="similarity">
    <text evidence="2 9">Belongs to the GSP I family.</text>
</comment>
<dbReference type="RefSeq" id="WP_084339675.1">
    <property type="nucleotide sequence ID" value="NZ_FNFD01000001.1"/>
</dbReference>
<comment type="subunit">
    <text evidence="9">Type II secretion is composed of four main components: the outer membrane complex, the inner membrane complex, the cytoplasmic secretion ATPase and the periplasm-spanning pseudopilus.</text>
</comment>
<evidence type="ECO:0000256" key="8">
    <source>
        <dbReference type="ARBA" id="ARBA00023136"/>
    </source>
</evidence>
<evidence type="ECO:0000256" key="7">
    <source>
        <dbReference type="ARBA" id="ARBA00022989"/>
    </source>
</evidence>
<accession>A0A1G8U200</accession>
<dbReference type="PROSITE" id="PS00409">
    <property type="entry name" value="PROKAR_NTER_METHYL"/>
    <property type="match status" value="1"/>
</dbReference>
<proteinExistence type="inferred from homology"/>
<dbReference type="InterPro" id="IPR010052">
    <property type="entry name" value="T2SS_protein-GspI"/>
</dbReference>
<protein>
    <recommendedName>
        <fullName evidence="9">Type II secretion system protein I</fullName>
        <shortName evidence="9">T2SS minor pseudopilin I</shortName>
    </recommendedName>
</protein>
<evidence type="ECO:0000256" key="5">
    <source>
        <dbReference type="ARBA" id="ARBA00022519"/>
    </source>
</evidence>
<evidence type="ECO:0000313" key="10">
    <source>
        <dbReference type="EMBL" id="SDJ47781.1"/>
    </source>
</evidence>
<evidence type="ECO:0000256" key="6">
    <source>
        <dbReference type="ARBA" id="ARBA00022692"/>
    </source>
</evidence>
<evidence type="ECO:0000256" key="2">
    <source>
        <dbReference type="ARBA" id="ARBA00008358"/>
    </source>
</evidence>
<evidence type="ECO:0000256" key="4">
    <source>
        <dbReference type="ARBA" id="ARBA00022481"/>
    </source>
</evidence>
<keyword evidence="11" id="KW-1185">Reference proteome</keyword>
<evidence type="ECO:0000256" key="1">
    <source>
        <dbReference type="ARBA" id="ARBA00004377"/>
    </source>
</evidence>
<dbReference type="GO" id="GO:0005886">
    <property type="term" value="C:plasma membrane"/>
    <property type="evidence" value="ECO:0007669"/>
    <property type="project" value="UniProtKB-SubCell"/>
</dbReference>
<keyword evidence="6 9" id="KW-0812">Transmembrane</keyword>
<evidence type="ECO:0000256" key="3">
    <source>
        <dbReference type="ARBA" id="ARBA00022475"/>
    </source>
</evidence>
<dbReference type="PANTHER" id="PTHR38779">
    <property type="entry name" value="TYPE II SECRETION SYSTEM PROTEIN I-RELATED"/>
    <property type="match status" value="1"/>
</dbReference>
<dbReference type="PANTHER" id="PTHR38779:SF2">
    <property type="entry name" value="TYPE II SECRETION SYSTEM PROTEIN I-RELATED"/>
    <property type="match status" value="1"/>
</dbReference>
<dbReference type="InterPro" id="IPR012902">
    <property type="entry name" value="N_methyl_site"/>
</dbReference>
<dbReference type="EMBL" id="FNFD01000001">
    <property type="protein sequence ID" value="SDJ47781.1"/>
    <property type="molecule type" value="Genomic_DNA"/>
</dbReference>
<keyword evidence="3" id="KW-1003">Cell membrane</keyword>
<dbReference type="AlphaFoldDB" id="A0A1G8U200"/>
<gene>
    <name evidence="10" type="ORF">SAMN05216186_101544</name>
</gene>
<dbReference type="Proteomes" id="UP000198706">
    <property type="component" value="Unassembled WGS sequence"/>
</dbReference>
<dbReference type="STRING" id="137658.SAMN05216186_101544"/>
<reference evidence="10 11" key="1">
    <citation type="submission" date="2016-10" db="EMBL/GenBank/DDBJ databases">
        <authorList>
            <person name="de Groot N.N."/>
        </authorList>
    </citation>
    <scope>NUCLEOTIDE SEQUENCE [LARGE SCALE GENOMIC DNA]</scope>
    <source>
        <strain evidence="10 11">JCM 21544</strain>
    </source>
</reference>
<keyword evidence="5 9" id="KW-0997">Cell inner membrane</keyword>
<organism evidence="10 11">
    <name type="scientific">Pseudomonas indica</name>
    <dbReference type="NCBI Taxonomy" id="137658"/>
    <lineage>
        <taxon>Bacteria</taxon>
        <taxon>Pseudomonadati</taxon>
        <taxon>Pseudomonadota</taxon>
        <taxon>Gammaproteobacteria</taxon>
        <taxon>Pseudomonadales</taxon>
        <taxon>Pseudomonadaceae</taxon>
        <taxon>Pseudomonas</taxon>
    </lineage>
</organism>
<sequence>MNNRPLENAVSATQVVSQRPVKESGFTLLEVLVAFLILALSMAVLMRIVSQGLDVLGRAERHQVALQLAESRLVEVIARFRPEDHGTQEGRLSGGYRWRSEIEPFRFDNQEAGERYSIAPWQIRVSVSWGRRPGERVTLSTIRLVRETP</sequence>
<evidence type="ECO:0000256" key="9">
    <source>
        <dbReference type="RuleBase" id="RU368030"/>
    </source>
</evidence>
<keyword evidence="7 9" id="KW-1133">Transmembrane helix</keyword>
<evidence type="ECO:0000313" key="11">
    <source>
        <dbReference type="Proteomes" id="UP000198706"/>
    </source>
</evidence>